<protein>
    <submittedName>
        <fullName evidence="2">Uncharacterized protein</fullName>
    </submittedName>
</protein>
<comment type="caution">
    <text evidence="2">The sequence shown here is derived from an EMBL/GenBank/DDBJ whole genome shotgun (WGS) entry which is preliminary data.</text>
</comment>
<feature type="compositionally biased region" description="Low complexity" evidence="1">
    <location>
        <begin position="294"/>
        <end position="304"/>
    </location>
</feature>
<accession>A0A8H4KPR8</accession>
<dbReference type="OrthoDB" id="5091426at2759"/>
<feature type="compositionally biased region" description="Low complexity" evidence="1">
    <location>
        <begin position="648"/>
        <end position="660"/>
    </location>
</feature>
<dbReference type="AlphaFoldDB" id="A0A8H4KPR8"/>
<keyword evidence="3" id="KW-1185">Reference proteome</keyword>
<feature type="compositionally biased region" description="Polar residues" evidence="1">
    <location>
        <begin position="517"/>
        <end position="539"/>
    </location>
</feature>
<evidence type="ECO:0000313" key="3">
    <source>
        <dbReference type="Proteomes" id="UP000605986"/>
    </source>
</evidence>
<feature type="region of interest" description="Disordered" evidence="1">
    <location>
        <begin position="1"/>
        <end position="53"/>
    </location>
</feature>
<gene>
    <name evidence="2" type="ORF">F53441_3308</name>
</gene>
<feature type="compositionally biased region" description="Polar residues" evidence="1">
    <location>
        <begin position="624"/>
        <end position="647"/>
    </location>
</feature>
<feature type="compositionally biased region" description="Polar residues" evidence="1">
    <location>
        <begin position="818"/>
        <end position="827"/>
    </location>
</feature>
<feature type="region of interest" description="Disordered" evidence="1">
    <location>
        <begin position="676"/>
        <end position="701"/>
    </location>
</feature>
<feature type="compositionally biased region" description="Polar residues" evidence="1">
    <location>
        <begin position="247"/>
        <end position="265"/>
    </location>
</feature>
<feature type="compositionally biased region" description="Polar residues" evidence="1">
    <location>
        <begin position="175"/>
        <end position="184"/>
    </location>
</feature>
<reference evidence="2" key="1">
    <citation type="submission" date="2020-01" db="EMBL/GenBank/DDBJ databases">
        <title>Identification and distribution of gene clusters putatively required for synthesis of sphingolipid metabolism inhibitors in phylogenetically diverse species of the filamentous fungus Fusarium.</title>
        <authorList>
            <person name="Kim H.-S."/>
            <person name="Busman M."/>
            <person name="Brown D.W."/>
            <person name="Divon H."/>
            <person name="Uhlig S."/>
            <person name="Proctor R.H."/>
        </authorList>
    </citation>
    <scope>NUCLEOTIDE SEQUENCE</scope>
    <source>
        <strain evidence="2">NRRL 53441</strain>
    </source>
</reference>
<feature type="compositionally biased region" description="Polar residues" evidence="1">
    <location>
        <begin position="100"/>
        <end position="128"/>
    </location>
</feature>
<dbReference type="EMBL" id="JAADJG010000133">
    <property type="protein sequence ID" value="KAF4454122.1"/>
    <property type="molecule type" value="Genomic_DNA"/>
</dbReference>
<dbReference type="Proteomes" id="UP000605986">
    <property type="component" value="Unassembled WGS sequence"/>
</dbReference>
<feature type="compositionally biased region" description="Polar residues" evidence="1">
    <location>
        <begin position="576"/>
        <end position="615"/>
    </location>
</feature>
<evidence type="ECO:0000313" key="2">
    <source>
        <dbReference type="EMBL" id="KAF4454122.1"/>
    </source>
</evidence>
<organism evidence="2 3">
    <name type="scientific">Fusarium austroafricanum</name>
    <dbReference type="NCBI Taxonomy" id="2364996"/>
    <lineage>
        <taxon>Eukaryota</taxon>
        <taxon>Fungi</taxon>
        <taxon>Dikarya</taxon>
        <taxon>Ascomycota</taxon>
        <taxon>Pezizomycotina</taxon>
        <taxon>Sordariomycetes</taxon>
        <taxon>Hypocreomycetidae</taxon>
        <taxon>Hypocreales</taxon>
        <taxon>Nectriaceae</taxon>
        <taxon>Fusarium</taxon>
        <taxon>Fusarium concolor species complex</taxon>
    </lineage>
</organism>
<feature type="compositionally biased region" description="Polar residues" evidence="1">
    <location>
        <begin position="12"/>
        <end position="23"/>
    </location>
</feature>
<feature type="region of interest" description="Disordered" evidence="1">
    <location>
        <begin position="100"/>
        <end position="311"/>
    </location>
</feature>
<evidence type="ECO:0000256" key="1">
    <source>
        <dbReference type="SAM" id="MobiDB-lite"/>
    </source>
</evidence>
<feature type="region of interest" description="Disordered" evidence="1">
    <location>
        <begin position="810"/>
        <end position="857"/>
    </location>
</feature>
<proteinExistence type="predicted"/>
<feature type="region of interest" description="Disordered" evidence="1">
    <location>
        <begin position="576"/>
        <end position="660"/>
    </location>
</feature>
<feature type="region of interest" description="Disordered" evidence="1">
    <location>
        <begin position="432"/>
        <end position="557"/>
    </location>
</feature>
<feature type="compositionally biased region" description="Low complexity" evidence="1">
    <location>
        <begin position="455"/>
        <end position="471"/>
    </location>
</feature>
<feature type="compositionally biased region" description="Basic and acidic residues" evidence="1">
    <location>
        <begin position="151"/>
        <end position="167"/>
    </location>
</feature>
<sequence length="857" mass="94431">MNGLSDQGFAGESSNQNVESNDSIDLGDHQRWSDPTPWELGQQEEQQRRESDLQVQHWLIQQPNSQPSQDTFITSQSLPQRKLDTHKVIDYVNDVFGNNTRPSAAQSSGAPSTTVPRIRHPTSSNVTSIDERLLQKSRPSAPSFLPFAATSDRKIRYTDNGNHDEGRPPGMLASQDRSSVSTALSGPYTRGAYKQPIDPSLQQKARSLAGTDISSSSKKLPKRQNSRSADDEATGKHQLAKRYRPGNNIQSLHHASPESPGSSRLAQPGMNLPLQDLIGGSQGSQRRTRNLPLSSISDGPSSSNSRRDGPVRNRACELVSPDDFKNACETCFFWLYDPKRFSTTDRQACSGRKDEISHIITHAADHHGLIRGKDPNHSSRKYLARFHYMNGGAEILLTRNTMVMSFACGVGAGSPKEKKVCILYTTFCSVTEKPSGPPQNMAPRKSNPRHTGNRSNGTSSRQQTNSQSTRNPAPKKTSRDPRPISSKAPNGQGKQKPPVPSFSSPTQNRPLIEKPAPTSQQTTRRPHNQQSTPDESPSLSKPIESNPPNQQPIAYMPIYPHTSPQYVAGMVKNMQRNGSQEVPQSLYPSIGQQTSFGNRQGRSASYGFQQHTAQPHAQDMLPPNQCQNWQSSLRQQSSHAFPQTPSRNQGQSQQQSHQNGEITRFPQRAYTQTGLSQQSFGPFPMHETTSGEGQQPHMQLPTSINSPVLNGGDRQLYQACVDAADAPFTQYLAMPVNDADAAVSLSDIRSQVQSSASRVPSTAGESMGLLQSPNIKEPMWLDMLELDEPDSLLNFGYIGYNPELQATVEPHQPEEVSKPNSRLSAARQNDLEKDSAYHSQPPGAFDEPDININDMFT</sequence>
<name>A0A8H4KPR8_9HYPO</name>
<feature type="compositionally biased region" description="Polar residues" evidence="1">
    <location>
        <begin position="687"/>
        <end position="701"/>
    </location>
</feature>